<dbReference type="Proteomes" id="UP000272908">
    <property type="component" value="Unassembled WGS sequence"/>
</dbReference>
<keyword evidence="2" id="KW-1185">Reference proteome</keyword>
<evidence type="ECO:0000313" key="2">
    <source>
        <dbReference type="Proteomes" id="UP000272908"/>
    </source>
</evidence>
<gene>
    <name evidence="1" type="ORF">ROE7235_02325</name>
</gene>
<dbReference type="EMBL" id="UIHC01000023">
    <property type="protein sequence ID" value="SUZ32564.1"/>
    <property type="molecule type" value="Genomic_DNA"/>
</dbReference>
<proteinExistence type="predicted"/>
<reference evidence="2" key="1">
    <citation type="submission" date="2018-08" db="EMBL/GenBank/DDBJ databases">
        <authorList>
            <person name="Rodrigo-Torres L."/>
            <person name="Arahal R. D."/>
            <person name="Lucena T."/>
        </authorList>
    </citation>
    <scope>NUCLEOTIDE SEQUENCE [LARGE SCALE GENOMIC DNA]</scope>
    <source>
        <strain evidence="2">CECT 7235</strain>
    </source>
</reference>
<dbReference type="AlphaFoldDB" id="A0A3B0MUT3"/>
<accession>A0A3B0MUT3</accession>
<sequence>MRPVATTISLLIGLGGTPVLADARTDMAQAVSICLENVLSKEQALDDLRAAGFELRYTDEGSYNFEKGSVSGFVTPIELTQWCWVETTDLSLTEAQDIGPAQLRAVYPNSFAGPVNRDLLANGCPGLEFMVGSRIMIMEFRNVGFHFGCNADGSAGILQ</sequence>
<name>A0A3B0MUT3_9RHOB</name>
<evidence type="ECO:0000313" key="1">
    <source>
        <dbReference type="EMBL" id="SUZ32564.1"/>
    </source>
</evidence>
<organism evidence="1 2">
    <name type="scientific">Roseinatronobacter ekhonensis</name>
    <dbReference type="NCBI Taxonomy" id="254356"/>
    <lineage>
        <taxon>Bacteria</taxon>
        <taxon>Pseudomonadati</taxon>
        <taxon>Pseudomonadota</taxon>
        <taxon>Alphaproteobacteria</taxon>
        <taxon>Rhodobacterales</taxon>
        <taxon>Paracoccaceae</taxon>
        <taxon>Roseinatronobacter</taxon>
    </lineage>
</organism>
<dbReference type="RefSeq" id="WP_121095706.1">
    <property type="nucleotide sequence ID" value="NZ_UIHC01000023.1"/>
</dbReference>
<protein>
    <submittedName>
        <fullName evidence="1">Uncharacterized protein</fullName>
    </submittedName>
</protein>